<organism evidence="3 4">
    <name type="scientific">Thraustotheca clavata</name>
    <dbReference type="NCBI Taxonomy" id="74557"/>
    <lineage>
        <taxon>Eukaryota</taxon>
        <taxon>Sar</taxon>
        <taxon>Stramenopiles</taxon>
        <taxon>Oomycota</taxon>
        <taxon>Saprolegniomycetes</taxon>
        <taxon>Saprolegniales</taxon>
        <taxon>Achlyaceae</taxon>
        <taxon>Thraustotheca</taxon>
    </lineage>
</organism>
<dbReference type="AlphaFoldDB" id="A0A1V9Y750"/>
<feature type="region of interest" description="Disordered" evidence="1">
    <location>
        <begin position="1"/>
        <end position="34"/>
    </location>
</feature>
<dbReference type="Proteomes" id="UP000243217">
    <property type="component" value="Unassembled WGS sequence"/>
</dbReference>
<name>A0A1V9Y750_9STRA</name>
<sequence>MNGKNDTGPPPMTNAPPLPVNTATPASPAFQQVQSDEGMSTTTLVVIIVASIVGFLAIVAIGVYLIRRRRRESSQSEFVEPPTQPAILPPPIPSQEHHVPVLPPPNMPQATTESNSHYIVNSSQSSSIPPNSNFYDQRGSYTDEENRAMHNTRFTELSTNSYASESLSFSGSIMSDGSRPYDSATENDIAWKYMSESERLRYLESKNSSNSLHDSEAFESFNVGKGRNT</sequence>
<feature type="compositionally biased region" description="Pro residues" evidence="1">
    <location>
        <begin position="8"/>
        <end position="19"/>
    </location>
</feature>
<feature type="region of interest" description="Disordered" evidence="1">
    <location>
        <begin position="205"/>
        <end position="229"/>
    </location>
</feature>
<evidence type="ECO:0000313" key="3">
    <source>
        <dbReference type="EMBL" id="OQR81555.1"/>
    </source>
</evidence>
<protein>
    <submittedName>
        <fullName evidence="3">Uncharacterized protein</fullName>
    </submittedName>
</protein>
<reference evidence="3 4" key="1">
    <citation type="journal article" date="2014" name="Genome Biol. Evol.">
        <title>The secreted proteins of Achlya hypogyna and Thraustotheca clavata identify the ancestral oomycete secretome and reveal gene acquisitions by horizontal gene transfer.</title>
        <authorList>
            <person name="Misner I."/>
            <person name="Blouin N."/>
            <person name="Leonard G."/>
            <person name="Richards T.A."/>
            <person name="Lane C.E."/>
        </authorList>
    </citation>
    <scope>NUCLEOTIDE SEQUENCE [LARGE SCALE GENOMIC DNA]</scope>
    <source>
        <strain evidence="3 4">ATCC 34112</strain>
    </source>
</reference>
<keyword evidence="2" id="KW-1133">Transmembrane helix</keyword>
<feature type="compositionally biased region" description="Polar residues" evidence="1">
    <location>
        <begin position="21"/>
        <end position="34"/>
    </location>
</feature>
<dbReference type="EMBL" id="JNBS01004958">
    <property type="protein sequence ID" value="OQR81555.1"/>
    <property type="molecule type" value="Genomic_DNA"/>
</dbReference>
<evidence type="ECO:0000256" key="1">
    <source>
        <dbReference type="SAM" id="MobiDB-lite"/>
    </source>
</evidence>
<accession>A0A1V9Y750</accession>
<proteinExistence type="predicted"/>
<dbReference type="OrthoDB" id="10433261at2759"/>
<gene>
    <name evidence="3" type="ORF">THRCLA_11620</name>
</gene>
<feature type="compositionally biased region" description="Pro residues" evidence="1">
    <location>
        <begin position="82"/>
        <end position="93"/>
    </location>
</feature>
<keyword evidence="2" id="KW-0812">Transmembrane</keyword>
<keyword evidence="2" id="KW-0472">Membrane</keyword>
<feature type="region of interest" description="Disordered" evidence="1">
    <location>
        <begin position="73"/>
        <end position="112"/>
    </location>
</feature>
<comment type="caution">
    <text evidence="3">The sequence shown here is derived from an EMBL/GenBank/DDBJ whole genome shotgun (WGS) entry which is preliminary data.</text>
</comment>
<evidence type="ECO:0000313" key="4">
    <source>
        <dbReference type="Proteomes" id="UP000243217"/>
    </source>
</evidence>
<feature type="transmembrane region" description="Helical" evidence="2">
    <location>
        <begin position="44"/>
        <end position="66"/>
    </location>
</feature>
<keyword evidence="4" id="KW-1185">Reference proteome</keyword>
<evidence type="ECO:0000256" key="2">
    <source>
        <dbReference type="SAM" id="Phobius"/>
    </source>
</evidence>